<dbReference type="InterPro" id="IPR000782">
    <property type="entry name" value="FAS1_domain"/>
</dbReference>
<dbReference type="PANTHER" id="PTHR10900:SF77">
    <property type="entry name" value="FI19380P1"/>
    <property type="match status" value="1"/>
</dbReference>
<dbReference type="SMART" id="SM00554">
    <property type="entry name" value="FAS1"/>
    <property type="match status" value="1"/>
</dbReference>
<feature type="signal peptide" evidence="2">
    <location>
        <begin position="1"/>
        <end position="23"/>
    </location>
</feature>
<dbReference type="SUPFAM" id="SSF82153">
    <property type="entry name" value="FAS1 domain"/>
    <property type="match status" value="1"/>
</dbReference>
<evidence type="ECO:0000256" key="1">
    <source>
        <dbReference type="SAM" id="MobiDB-lite"/>
    </source>
</evidence>
<dbReference type="Gene3D" id="2.30.180.10">
    <property type="entry name" value="FAS1 domain"/>
    <property type="match status" value="1"/>
</dbReference>
<dbReference type="InterPro" id="IPR050904">
    <property type="entry name" value="Adhesion/Biosynth-related"/>
</dbReference>
<protein>
    <submittedName>
        <fullName evidence="4">Surface protein</fullName>
    </submittedName>
</protein>
<dbReference type="PROSITE" id="PS50213">
    <property type="entry name" value="FAS1"/>
    <property type="match status" value="1"/>
</dbReference>
<feature type="compositionally biased region" description="Low complexity" evidence="1">
    <location>
        <begin position="121"/>
        <end position="160"/>
    </location>
</feature>
<feature type="chain" id="PRO_5046660514" evidence="2">
    <location>
        <begin position="24"/>
        <end position="331"/>
    </location>
</feature>
<evidence type="ECO:0000259" key="3">
    <source>
        <dbReference type="PROSITE" id="PS50213"/>
    </source>
</evidence>
<dbReference type="EMBL" id="VFIA01000014">
    <property type="protein sequence ID" value="MBC3792192.1"/>
    <property type="molecule type" value="Genomic_DNA"/>
</dbReference>
<organism evidence="4 5">
    <name type="scientific">Spirosoma utsteinense</name>
    <dbReference type="NCBI Taxonomy" id="2585773"/>
    <lineage>
        <taxon>Bacteria</taxon>
        <taxon>Pseudomonadati</taxon>
        <taxon>Bacteroidota</taxon>
        <taxon>Cytophagia</taxon>
        <taxon>Cytophagales</taxon>
        <taxon>Cytophagaceae</taxon>
        <taxon>Spirosoma</taxon>
    </lineage>
</organism>
<keyword evidence="2" id="KW-0732">Signal</keyword>
<comment type="caution">
    <text evidence="4">The sequence shown here is derived from an EMBL/GenBank/DDBJ whole genome shotgun (WGS) entry which is preliminary data.</text>
</comment>
<dbReference type="Proteomes" id="UP000700732">
    <property type="component" value="Unassembled WGS sequence"/>
</dbReference>
<accession>A0ABR6W8E8</accession>
<proteinExistence type="predicted"/>
<gene>
    <name evidence="4" type="ORF">FH603_2702</name>
</gene>
<evidence type="ECO:0000256" key="2">
    <source>
        <dbReference type="SAM" id="SignalP"/>
    </source>
</evidence>
<feature type="compositionally biased region" description="Polar residues" evidence="1">
    <location>
        <begin position="71"/>
        <end position="91"/>
    </location>
</feature>
<sequence length="331" mass="33620">MKINQTLSLLTFGLALIGLDSYAQTTPTGAATSTTYPVGAVTVDSANTVKPSRAQRRAARGNRSKTARPNAGNTGATSQDGQYRQSSAAQGTSVNNSNATNYNSNNVTNAATGVGSNPSVTTQPTTLSGSSGTSATTSSSSSAGSDATKTGTAAAVTGARTETKTPADVAGSTERTTSIHDFISSSPNYVTLQNALQSTDLDEKLKAGTAYTLFAPTNAAFKKLPATVQAGLLEGRNREALTQLMSYHLVAGTLDAKALTQQIKAGNGKATLTTVAGGVLTAQLGAGGQLTITDEQGKSATVEDSDKIQSNGIVHGLNAVLMPKNAVNSIR</sequence>
<evidence type="ECO:0000313" key="5">
    <source>
        <dbReference type="Proteomes" id="UP000700732"/>
    </source>
</evidence>
<dbReference type="InterPro" id="IPR036378">
    <property type="entry name" value="FAS1_dom_sf"/>
</dbReference>
<name>A0ABR6W8E8_9BACT</name>
<dbReference type="Pfam" id="PF02469">
    <property type="entry name" value="Fasciclin"/>
    <property type="match status" value="1"/>
</dbReference>
<reference evidence="4 5" key="1">
    <citation type="submission" date="2019-06" db="EMBL/GenBank/DDBJ databases">
        <title>Spirosoma utsteinense sp. nov. isolated from Antarctic ice-free soils.</title>
        <authorList>
            <person name="Tahon G."/>
        </authorList>
    </citation>
    <scope>NUCLEOTIDE SEQUENCE [LARGE SCALE GENOMIC DNA]</scope>
    <source>
        <strain evidence="4 5">LMG 31447</strain>
    </source>
</reference>
<feature type="compositionally biased region" description="Basic residues" evidence="1">
    <location>
        <begin position="53"/>
        <end position="66"/>
    </location>
</feature>
<feature type="region of interest" description="Disordered" evidence="1">
    <location>
        <begin position="47"/>
        <end position="174"/>
    </location>
</feature>
<feature type="domain" description="FAS1" evidence="3">
    <location>
        <begin position="176"/>
        <end position="321"/>
    </location>
</feature>
<dbReference type="RefSeq" id="WP_186737974.1">
    <property type="nucleotide sequence ID" value="NZ_VFIA01000014.1"/>
</dbReference>
<feature type="compositionally biased region" description="Low complexity" evidence="1">
    <location>
        <begin position="92"/>
        <end position="112"/>
    </location>
</feature>
<dbReference type="PANTHER" id="PTHR10900">
    <property type="entry name" value="PERIOSTIN-RELATED"/>
    <property type="match status" value="1"/>
</dbReference>
<evidence type="ECO:0000313" key="4">
    <source>
        <dbReference type="EMBL" id="MBC3792192.1"/>
    </source>
</evidence>
<keyword evidence="5" id="KW-1185">Reference proteome</keyword>